<name>A0A699JSJ9_TANCI</name>
<evidence type="ECO:0000256" key="1">
    <source>
        <dbReference type="SAM" id="MobiDB-lite"/>
    </source>
</evidence>
<proteinExistence type="predicted"/>
<dbReference type="AlphaFoldDB" id="A0A699JSJ9"/>
<accession>A0A699JSJ9</accession>
<evidence type="ECO:0000313" key="2">
    <source>
        <dbReference type="EMBL" id="GFA51051.1"/>
    </source>
</evidence>
<sequence length="356" mass="39198">MLVTMGEGSGTPTEPHHTPTSKAPQSPQHELPSSSLPPVITKTIPNVIPIITPPLRQYTRRARIAQSSALPTIADKPASPLRDDSQGKAFLTVSGLETRQDKENIIKTSALSLDSTPKTEMASKIAAQDLEITILKARIQLLEDKDGGGAKPFGQDAPIKGRSFETWEETGAERSTERGSDDTEELVNVLTSLDAASILTSRIQVVSVPPAVEVATTTVSVPTGSGIVPIASPIFTTASVVTPYTRHKGKEKMVETDTPKKKKLQEQIDIQIAREIEEQIAREYQRMFEQITRDAEIARIHAEEELQMLIDGLDRSNEVIAKYLHEYDQAVANLRIGENIDLINELVKYQDHHTKF</sequence>
<dbReference type="EMBL" id="BKCJ010436709">
    <property type="protein sequence ID" value="GFA51051.1"/>
    <property type="molecule type" value="Genomic_DNA"/>
</dbReference>
<feature type="region of interest" description="Disordered" evidence="1">
    <location>
        <begin position="1"/>
        <end position="39"/>
    </location>
</feature>
<protein>
    <submittedName>
        <fullName evidence="2">Uncharacterized protein</fullName>
    </submittedName>
</protein>
<feature type="compositionally biased region" description="Polar residues" evidence="1">
    <location>
        <begin position="18"/>
        <end position="36"/>
    </location>
</feature>
<reference evidence="2" key="1">
    <citation type="journal article" date="2019" name="Sci. Rep.">
        <title>Draft genome of Tanacetum cinerariifolium, the natural source of mosquito coil.</title>
        <authorList>
            <person name="Yamashiro T."/>
            <person name="Shiraishi A."/>
            <person name="Satake H."/>
            <person name="Nakayama K."/>
        </authorList>
    </citation>
    <scope>NUCLEOTIDE SEQUENCE</scope>
</reference>
<organism evidence="2">
    <name type="scientific">Tanacetum cinerariifolium</name>
    <name type="common">Dalmatian daisy</name>
    <name type="synonym">Chrysanthemum cinerariifolium</name>
    <dbReference type="NCBI Taxonomy" id="118510"/>
    <lineage>
        <taxon>Eukaryota</taxon>
        <taxon>Viridiplantae</taxon>
        <taxon>Streptophyta</taxon>
        <taxon>Embryophyta</taxon>
        <taxon>Tracheophyta</taxon>
        <taxon>Spermatophyta</taxon>
        <taxon>Magnoliopsida</taxon>
        <taxon>eudicotyledons</taxon>
        <taxon>Gunneridae</taxon>
        <taxon>Pentapetalae</taxon>
        <taxon>asterids</taxon>
        <taxon>campanulids</taxon>
        <taxon>Asterales</taxon>
        <taxon>Asteraceae</taxon>
        <taxon>Asteroideae</taxon>
        <taxon>Anthemideae</taxon>
        <taxon>Anthemidinae</taxon>
        <taxon>Tanacetum</taxon>
    </lineage>
</organism>
<gene>
    <name evidence="2" type="ORF">Tci_623023</name>
</gene>
<comment type="caution">
    <text evidence="2">The sequence shown here is derived from an EMBL/GenBank/DDBJ whole genome shotgun (WGS) entry which is preliminary data.</text>
</comment>